<feature type="domain" description="J" evidence="3">
    <location>
        <begin position="295"/>
        <end position="356"/>
    </location>
</feature>
<dbReference type="Pfam" id="PF00226">
    <property type="entry name" value="DnaJ"/>
    <property type="match status" value="1"/>
</dbReference>
<sequence>MIGMNIMNVMGLDLSKLTDFLLSKISSLNYLRQVYIANRLRKLGDAHFQNKKFPEAIRLYDTAIDHIPEPLRRQPYHPNYATLLASRASACIALAREQLGAPEASRHTLWNTLTPSFPQDVNTATLIRSVLRLVHYYLSQLNGRAAGLLLDIIKKYKSEEFEYTQLASRIDFLSVHDKKIKDARSSGHWSEALNVVESLEKGIISWNLHFNLASLPGSWSIWKAQALVRLGRPLEAANVLSRCDLTHSLYKVVWQEISKCNQSHSHSSRPTNNSHSSRPTNNAQQPKEDPSDPKGYYRTLGVSKDADIKTITKVFRKLSKVHHPDKGGCTEVYQRMTAAYSVLSKVESRETYDSCGR</sequence>
<dbReference type="PANTHER" id="PTHR44200:SF1">
    <property type="entry name" value="DNAJ HOMOLOG SUBFAMILY C MEMBER 7"/>
    <property type="match status" value="1"/>
</dbReference>
<feature type="compositionally biased region" description="Polar residues" evidence="2">
    <location>
        <begin position="262"/>
        <end position="285"/>
    </location>
</feature>
<proteinExistence type="predicted"/>
<dbReference type="PANTHER" id="PTHR44200">
    <property type="entry name" value="DNAJ HOMOLOG SUBFAMILY C MEMBER 7"/>
    <property type="match status" value="1"/>
</dbReference>
<dbReference type="PROSITE" id="PS50005">
    <property type="entry name" value="TPR"/>
    <property type="match status" value="1"/>
</dbReference>
<dbReference type="Gene3D" id="1.10.287.110">
    <property type="entry name" value="DnaJ domain"/>
    <property type="match status" value="1"/>
</dbReference>
<name>A0A2N5UFZ2_9BASI</name>
<evidence type="ECO:0000313" key="4">
    <source>
        <dbReference type="EMBL" id="PLW36653.1"/>
    </source>
</evidence>
<dbReference type="InterPro" id="IPR036869">
    <property type="entry name" value="J_dom_sf"/>
</dbReference>
<keyword evidence="1" id="KW-0802">TPR repeat</keyword>
<feature type="region of interest" description="Disordered" evidence="2">
    <location>
        <begin position="262"/>
        <end position="299"/>
    </location>
</feature>
<dbReference type="PRINTS" id="PR00625">
    <property type="entry name" value="JDOMAIN"/>
</dbReference>
<dbReference type="EMBL" id="PGCI01000156">
    <property type="protein sequence ID" value="PLW36653.1"/>
    <property type="molecule type" value="Genomic_DNA"/>
</dbReference>
<dbReference type="InterPro" id="IPR019734">
    <property type="entry name" value="TPR_rpt"/>
</dbReference>
<protein>
    <recommendedName>
        <fullName evidence="3">J domain-containing protein</fullName>
    </recommendedName>
</protein>
<dbReference type="Gene3D" id="1.25.40.10">
    <property type="entry name" value="Tetratricopeptide repeat domain"/>
    <property type="match status" value="1"/>
</dbReference>
<dbReference type="InterPro" id="IPR011990">
    <property type="entry name" value="TPR-like_helical_dom_sf"/>
</dbReference>
<dbReference type="Proteomes" id="UP000235392">
    <property type="component" value="Unassembled WGS sequence"/>
</dbReference>
<dbReference type="PROSITE" id="PS50076">
    <property type="entry name" value="DNAJ_2"/>
    <property type="match status" value="1"/>
</dbReference>
<dbReference type="CDD" id="cd06257">
    <property type="entry name" value="DnaJ"/>
    <property type="match status" value="1"/>
</dbReference>
<evidence type="ECO:0000259" key="3">
    <source>
        <dbReference type="PROSITE" id="PS50076"/>
    </source>
</evidence>
<reference evidence="4 5" key="1">
    <citation type="submission" date="2017-11" db="EMBL/GenBank/DDBJ databases">
        <title>De novo assembly and phasing of dikaryotic genomes from two isolates of Puccinia coronata f. sp. avenae, the causal agent of oat crown rust.</title>
        <authorList>
            <person name="Miller M.E."/>
            <person name="Zhang Y."/>
            <person name="Omidvar V."/>
            <person name="Sperschneider J."/>
            <person name="Schwessinger B."/>
            <person name="Raley C."/>
            <person name="Palmer J.M."/>
            <person name="Garnica D."/>
            <person name="Upadhyaya N."/>
            <person name="Rathjen J."/>
            <person name="Taylor J.M."/>
            <person name="Park R.F."/>
            <person name="Dodds P.N."/>
            <person name="Hirsch C.D."/>
            <person name="Kianian S.F."/>
            <person name="Figueroa M."/>
        </authorList>
    </citation>
    <scope>NUCLEOTIDE SEQUENCE [LARGE SCALE GENOMIC DNA]</scope>
    <source>
        <strain evidence="4">12SD80</strain>
    </source>
</reference>
<dbReference type="AlphaFoldDB" id="A0A2N5UFZ2"/>
<evidence type="ECO:0000313" key="5">
    <source>
        <dbReference type="Proteomes" id="UP000235392"/>
    </source>
</evidence>
<gene>
    <name evidence="4" type="ORF">PCASD_14133</name>
</gene>
<dbReference type="SMART" id="SM00271">
    <property type="entry name" value="DnaJ"/>
    <property type="match status" value="1"/>
</dbReference>
<dbReference type="SUPFAM" id="SSF46565">
    <property type="entry name" value="Chaperone J-domain"/>
    <property type="match status" value="1"/>
</dbReference>
<dbReference type="InterPro" id="IPR001623">
    <property type="entry name" value="DnaJ_domain"/>
</dbReference>
<dbReference type="InterPro" id="IPR052758">
    <property type="entry name" value="SRC_co-chaperone"/>
</dbReference>
<evidence type="ECO:0000256" key="2">
    <source>
        <dbReference type="SAM" id="MobiDB-lite"/>
    </source>
</evidence>
<comment type="caution">
    <text evidence="4">The sequence shown here is derived from an EMBL/GenBank/DDBJ whole genome shotgun (WGS) entry which is preliminary data.</text>
</comment>
<organism evidence="4 5">
    <name type="scientific">Puccinia coronata f. sp. avenae</name>
    <dbReference type="NCBI Taxonomy" id="200324"/>
    <lineage>
        <taxon>Eukaryota</taxon>
        <taxon>Fungi</taxon>
        <taxon>Dikarya</taxon>
        <taxon>Basidiomycota</taxon>
        <taxon>Pucciniomycotina</taxon>
        <taxon>Pucciniomycetes</taxon>
        <taxon>Pucciniales</taxon>
        <taxon>Pucciniaceae</taxon>
        <taxon>Puccinia</taxon>
    </lineage>
</organism>
<feature type="repeat" description="TPR" evidence="1">
    <location>
        <begin position="37"/>
        <end position="70"/>
    </location>
</feature>
<dbReference type="SUPFAM" id="SSF48452">
    <property type="entry name" value="TPR-like"/>
    <property type="match status" value="1"/>
</dbReference>
<accession>A0A2N5UFZ2</accession>
<evidence type="ECO:0000256" key="1">
    <source>
        <dbReference type="PROSITE-ProRule" id="PRU00339"/>
    </source>
</evidence>